<feature type="region of interest" description="Disordered" evidence="1">
    <location>
        <begin position="16"/>
        <end position="79"/>
    </location>
</feature>
<proteinExistence type="predicted"/>
<evidence type="ECO:0000313" key="2">
    <source>
        <dbReference type="EMBL" id="KAK0508555.1"/>
    </source>
</evidence>
<name>A0AA39QSX2_9LECA</name>
<feature type="compositionally biased region" description="Polar residues" evidence="1">
    <location>
        <begin position="52"/>
        <end position="79"/>
    </location>
</feature>
<organism evidence="2 3">
    <name type="scientific">Cladonia borealis</name>
    <dbReference type="NCBI Taxonomy" id="184061"/>
    <lineage>
        <taxon>Eukaryota</taxon>
        <taxon>Fungi</taxon>
        <taxon>Dikarya</taxon>
        <taxon>Ascomycota</taxon>
        <taxon>Pezizomycotina</taxon>
        <taxon>Lecanoromycetes</taxon>
        <taxon>OSLEUM clade</taxon>
        <taxon>Lecanoromycetidae</taxon>
        <taxon>Lecanorales</taxon>
        <taxon>Lecanorineae</taxon>
        <taxon>Cladoniaceae</taxon>
        <taxon>Cladonia</taxon>
    </lineage>
</organism>
<reference evidence="2" key="1">
    <citation type="submission" date="2023-03" db="EMBL/GenBank/DDBJ databases">
        <title>Complete genome of Cladonia borealis.</title>
        <authorList>
            <person name="Park H."/>
        </authorList>
    </citation>
    <scope>NUCLEOTIDE SEQUENCE</scope>
    <source>
        <strain evidence="2">ANT050790</strain>
    </source>
</reference>
<accession>A0AA39QSX2</accession>
<evidence type="ECO:0000256" key="1">
    <source>
        <dbReference type="SAM" id="MobiDB-lite"/>
    </source>
</evidence>
<dbReference type="EMBL" id="JAFEKC020000020">
    <property type="protein sequence ID" value="KAK0508555.1"/>
    <property type="molecule type" value="Genomic_DNA"/>
</dbReference>
<protein>
    <submittedName>
        <fullName evidence="2">Uncharacterized protein</fullName>
    </submittedName>
</protein>
<keyword evidence="3" id="KW-1185">Reference proteome</keyword>
<dbReference type="Proteomes" id="UP001166286">
    <property type="component" value="Unassembled WGS sequence"/>
</dbReference>
<evidence type="ECO:0000313" key="3">
    <source>
        <dbReference type="Proteomes" id="UP001166286"/>
    </source>
</evidence>
<gene>
    <name evidence="2" type="ORF">JMJ35_008831</name>
</gene>
<dbReference type="AlphaFoldDB" id="A0AA39QSX2"/>
<sequence length="79" mass="7277">MADKLGGVLGGVTDTAGKAVGVSGVGETAGNTAKGATDTVGDTAKGAGGAVQDTTGGVSNTVTEATGNQQSAQNPLGLS</sequence>
<comment type="caution">
    <text evidence="2">The sequence shown here is derived from an EMBL/GenBank/DDBJ whole genome shotgun (WGS) entry which is preliminary data.</text>
</comment>